<dbReference type="InterPro" id="IPR032862">
    <property type="entry name" value="ALKBH6"/>
</dbReference>
<evidence type="ECO:0000256" key="1">
    <source>
        <dbReference type="ARBA" id="ARBA00001954"/>
    </source>
</evidence>
<evidence type="ECO:0000313" key="12">
    <source>
        <dbReference type="Proteomes" id="UP000659654"/>
    </source>
</evidence>
<keyword evidence="8" id="KW-0539">Nucleus</keyword>
<comment type="similarity">
    <text evidence="3">Belongs to the alkB family.</text>
</comment>
<dbReference type="GO" id="GO:0005634">
    <property type="term" value="C:nucleus"/>
    <property type="evidence" value="ECO:0007669"/>
    <property type="project" value="UniProtKB-SubCell"/>
</dbReference>
<dbReference type="Proteomes" id="UP000582659">
    <property type="component" value="Unassembled WGS sequence"/>
</dbReference>
<evidence type="ECO:0000259" key="9">
    <source>
        <dbReference type="PROSITE" id="PS51471"/>
    </source>
</evidence>
<keyword evidence="4" id="KW-0479">Metal-binding</keyword>
<dbReference type="OrthoDB" id="412814at2759"/>
<evidence type="ECO:0000256" key="7">
    <source>
        <dbReference type="ARBA" id="ARBA00023004"/>
    </source>
</evidence>
<dbReference type="EMBL" id="CAJFDI010000004">
    <property type="protein sequence ID" value="CAD5224277.1"/>
    <property type="molecule type" value="Genomic_DNA"/>
</dbReference>
<dbReference type="SUPFAM" id="SSF51197">
    <property type="entry name" value="Clavaminate synthase-like"/>
    <property type="match status" value="1"/>
</dbReference>
<dbReference type="Gene3D" id="2.60.120.590">
    <property type="entry name" value="Alpha-ketoglutarate-dependent dioxygenase AlkB-like"/>
    <property type="match status" value="1"/>
</dbReference>
<dbReference type="WBParaSite" id="BXY_1048200.1">
    <property type="protein sequence ID" value="BXY_1048200.1"/>
    <property type="gene ID" value="BXY_1048200"/>
</dbReference>
<dbReference type="eggNOG" id="KOG3200">
    <property type="taxonomic scope" value="Eukaryota"/>
</dbReference>
<dbReference type="GO" id="GO:0046872">
    <property type="term" value="F:metal ion binding"/>
    <property type="evidence" value="ECO:0007669"/>
    <property type="project" value="UniProtKB-KW"/>
</dbReference>
<keyword evidence="6" id="KW-0560">Oxidoreductase</keyword>
<dbReference type="InterPro" id="IPR005123">
    <property type="entry name" value="Oxoglu/Fe-dep_dioxygenase_dom"/>
</dbReference>
<evidence type="ECO:0000256" key="5">
    <source>
        <dbReference type="ARBA" id="ARBA00022964"/>
    </source>
</evidence>
<evidence type="ECO:0000256" key="6">
    <source>
        <dbReference type="ARBA" id="ARBA00023002"/>
    </source>
</evidence>
<evidence type="ECO:0000313" key="13">
    <source>
        <dbReference type="WBParaSite" id="BXY_1048200.1"/>
    </source>
</evidence>
<evidence type="ECO:0000256" key="4">
    <source>
        <dbReference type="ARBA" id="ARBA00022723"/>
    </source>
</evidence>
<feature type="domain" description="Fe2OG dioxygenase" evidence="9">
    <location>
        <begin position="121"/>
        <end position="245"/>
    </location>
</feature>
<evidence type="ECO:0000256" key="8">
    <source>
        <dbReference type="ARBA" id="ARBA00023242"/>
    </source>
</evidence>
<dbReference type="AlphaFoldDB" id="A0A1I7SBT3"/>
<dbReference type="Pfam" id="PF13532">
    <property type="entry name" value="2OG-FeII_Oxy_2"/>
    <property type="match status" value="1"/>
</dbReference>
<evidence type="ECO:0000256" key="3">
    <source>
        <dbReference type="ARBA" id="ARBA00007879"/>
    </source>
</evidence>
<reference evidence="13" key="1">
    <citation type="submission" date="2016-11" db="UniProtKB">
        <authorList>
            <consortium name="WormBaseParasite"/>
        </authorList>
    </citation>
    <scope>IDENTIFICATION</scope>
</reference>
<dbReference type="GO" id="GO:0051213">
    <property type="term" value="F:dioxygenase activity"/>
    <property type="evidence" value="ECO:0007669"/>
    <property type="project" value="UniProtKB-KW"/>
</dbReference>
<evidence type="ECO:0000313" key="10">
    <source>
        <dbReference type="EMBL" id="CAD5224277.1"/>
    </source>
</evidence>
<keyword evidence="5" id="KW-0223">Dioxygenase</keyword>
<dbReference type="SMR" id="A0A1I7SBT3"/>
<keyword evidence="7" id="KW-0408">Iron</keyword>
<dbReference type="PANTHER" id="PTHR46030">
    <property type="entry name" value="ALPHA-KETOGLUTARATE-DEPENDENT DIOXYGENASE ALKB HOMOLOG 6"/>
    <property type="match status" value="1"/>
</dbReference>
<keyword evidence="12" id="KW-1185">Reference proteome</keyword>
<sequence length="259" mass="29029">MDSINRGKVTGVVAPFKEAEPECHMEQPKLLDANDFLVKNAPPTIRYIPNFITENEEQMLLNRVYTAPKPKWEYLKDRRLQNWGGLVGKSGLISDGNIPQWLQSLIDKIMSVKNGFPEGNRPNHVLINEYLSGQGIMPHTDGPAFFPLVSTVSLGSSTFLDFYTPLEPGSENPAPISDRFVGSMLLQPRSLVLINSQAYSAHLHGIADRPADPVHDRIFNRPPGLVQNESLPRQTRISLTIRNVPSVKKNSILQMLQKR</sequence>
<name>A0A1I7SBT3_BURXY</name>
<comment type="cofactor">
    <cofactor evidence="1">
        <name>Fe(2+)</name>
        <dbReference type="ChEBI" id="CHEBI:29033"/>
    </cofactor>
</comment>
<dbReference type="PANTHER" id="PTHR46030:SF1">
    <property type="entry name" value="ALPHA-KETOGLUTARATE-DEPENDENT DIOXYGENASE ALKB HOMOLOG 6"/>
    <property type="match status" value="1"/>
</dbReference>
<dbReference type="Proteomes" id="UP000659654">
    <property type="component" value="Unassembled WGS sequence"/>
</dbReference>
<gene>
    <name evidence="10" type="ORF">BXYJ_LOCUS7963</name>
</gene>
<organism evidence="11 13">
    <name type="scientific">Bursaphelenchus xylophilus</name>
    <name type="common">Pinewood nematode worm</name>
    <name type="synonym">Aphelenchoides xylophilus</name>
    <dbReference type="NCBI Taxonomy" id="6326"/>
    <lineage>
        <taxon>Eukaryota</taxon>
        <taxon>Metazoa</taxon>
        <taxon>Ecdysozoa</taxon>
        <taxon>Nematoda</taxon>
        <taxon>Chromadorea</taxon>
        <taxon>Rhabditida</taxon>
        <taxon>Tylenchina</taxon>
        <taxon>Tylenchomorpha</taxon>
        <taxon>Aphelenchoidea</taxon>
        <taxon>Aphelenchoididae</taxon>
        <taxon>Bursaphelenchus</taxon>
    </lineage>
</organism>
<evidence type="ECO:0000256" key="2">
    <source>
        <dbReference type="ARBA" id="ARBA00004123"/>
    </source>
</evidence>
<proteinExistence type="inferred from homology"/>
<dbReference type="PROSITE" id="PS51471">
    <property type="entry name" value="FE2OG_OXY"/>
    <property type="match status" value="1"/>
</dbReference>
<evidence type="ECO:0000313" key="11">
    <source>
        <dbReference type="Proteomes" id="UP000095284"/>
    </source>
</evidence>
<accession>A0A1I7SBT3</accession>
<dbReference type="Proteomes" id="UP000095284">
    <property type="component" value="Unplaced"/>
</dbReference>
<comment type="subcellular location">
    <subcellularLocation>
        <location evidence="2">Nucleus</location>
    </subcellularLocation>
</comment>
<dbReference type="InterPro" id="IPR037151">
    <property type="entry name" value="AlkB-like_sf"/>
</dbReference>
<dbReference type="InterPro" id="IPR027450">
    <property type="entry name" value="AlkB-like"/>
</dbReference>
<reference evidence="10" key="2">
    <citation type="submission" date="2020-09" db="EMBL/GenBank/DDBJ databases">
        <authorList>
            <person name="Kikuchi T."/>
        </authorList>
    </citation>
    <scope>NUCLEOTIDE SEQUENCE</scope>
    <source>
        <strain evidence="10">Ka4C1</strain>
    </source>
</reference>
<dbReference type="EMBL" id="CAJFCV020000004">
    <property type="protein sequence ID" value="CAG9113038.1"/>
    <property type="molecule type" value="Genomic_DNA"/>
</dbReference>
<protein>
    <submittedName>
        <fullName evidence="10">(pine wood nematode) hypothetical protein</fullName>
    </submittedName>
    <submittedName>
        <fullName evidence="13">Fe2OG dioxygenase domain-containing protein</fullName>
    </submittedName>
</protein>